<accession>A0A8J3EE78</accession>
<reference evidence="1 2" key="1">
    <citation type="journal article" date="2014" name="Int. J. Syst. Evol. Microbiol.">
        <title>Complete genome sequence of Corynebacterium casei LMG S-19264T (=DSM 44701T), isolated from a smear-ripened cheese.</title>
        <authorList>
            <consortium name="US DOE Joint Genome Institute (JGI-PGF)"/>
            <person name="Walter F."/>
            <person name="Albersmeier A."/>
            <person name="Kalinowski J."/>
            <person name="Ruckert C."/>
        </authorList>
    </citation>
    <scope>NUCLEOTIDE SEQUENCE [LARGE SCALE GENOMIC DNA]</scope>
    <source>
        <strain evidence="1 2">CGMCC 1.16330</strain>
    </source>
</reference>
<dbReference type="AlphaFoldDB" id="A0A8J3EE78"/>
<organism evidence="1 2">
    <name type="scientific">Caldovatus sediminis</name>
    <dbReference type="NCBI Taxonomy" id="2041189"/>
    <lineage>
        <taxon>Bacteria</taxon>
        <taxon>Pseudomonadati</taxon>
        <taxon>Pseudomonadota</taxon>
        <taxon>Alphaproteobacteria</taxon>
        <taxon>Acetobacterales</taxon>
        <taxon>Roseomonadaceae</taxon>
        <taxon>Caldovatus</taxon>
    </lineage>
</organism>
<comment type="caution">
    <text evidence="1">The sequence shown here is derived from an EMBL/GenBank/DDBJ whole genome shotgun (WGS) entry which is preliminary data.</text>
</comment>
<proteinExistence type="predicted"/>
<evidence type="ECO:0000313" key="2">
    <source>
        <dbReference type="Proteomes" id="UP000597507"/>
    </source>
</evidence>
<protein>
    <submittedName>
        <fullName evidence="1">Uncharacterized protein</fullName>
    </submittedName>
</protein>
<dbReference type="Proteomes" id="UP000597507">
    <property type="component" value="Unassembled WGS sequence"/>
</dbReference>
<sequence>MPDAMSAIAMLDRWRVSELEQARLCRALAAGGRHGDAAYAAEHEDRARILAALSAFAAALDPGDRPHVVSHLRQTAAGHRERAAEYADVATIAEQFDRRAERLSRVADAFEALAREIGR</sequence>
<dbReference type="EMBL" id="BMKS01000025">
    <property type="protein sequence ID" value="GGG51534.1"/>
    <property type="molecule type" value="Genomic_DNA"/>
</dbReference>
<evidence type="ECO:0000313" key="1">
    <source>
        <dbReference type="EMBL" id="GGG51534.1"/>
    </source>
</evidence>
<name>A0A8J3EE78_9PROT</name>
<dbReference type="RefSeq" id="WP_188904141.1">
    <property type="nucleotide sequence ID" value="NZ_BMKS01000025.1"/>
</dbReference>
<keyword evidence="2" id="KW-1185">Reference proteome</keyword>
<gene>
    <name evidence="1" type="ORF">GCM10010964_43430</name>
</gene>